<feature type="signal peptide" evidence="6">
    <location>
        <begin position="1"/>
        <end position="25"/>
    </location>
</feature>
<comment type="subcellular location">
    <subcellularLocation>
        <location evidence="1">Membrane</location>
        <topology evidence="1">Multi-pass membrane protein</topology>
    </subcellularLocation>
</comment>
<dbReference type="GO" id="GO:0007166">
    <property type="term" value="P:cell surface receptor signaling pathway"/>
    <property type="evidence" value="ECO:0007669"/>
    <property type="project" value="InterPro"/>
</dbReference>
<organism evidence="8 9">
    <name type="scientific">Meganyctiphanes norvegica</name>
    <name type="common">Northern krill</name>
    <name type="synonym">Thysanopoda norvegica</name>
    <dbReference type="NCBI Taxonomy" id="48144"/>
    <lineage>
        <taxon>Eukaryota</taxon>
        <taxon>Metazoa</taxon>
        <taxon>Ecdysozoa</taxon>
        <taxon>Arthropoda</taxon>
        <taxon>Crustacea</taxon>
        <taxon>Multicrustacea</taxon>
        <taxon>Malacostraca</taxon>
        <taxon>Eumalacostraca</taxon>
        <taxon>Eucarida</taxon>
        <taxon>Euphausiacea</taxon>
        <taxon>Euphausiidae</taxon>
        <taxon>Meganyctiphanes</taxon>
    </lineage>
</organism>
<protein>
    <recommendedName>
        <fullName evidence="7">G-protein coupled receptors family 2 profile 2 domain-containing protein</fullName>
    </recommendedName>
</protein>
<feature type="transmembrane region" description="Helical" evidence="5">
    <location>
        <begin position="573"/>
        <end position="596"/>
    </location>
</feature>
<evidence type="ECO:0000313" key="8">
    <source>
        <dbReference type="EMBL" id="CAL4059968.1"/>
    </source>
</evidence>
<feature type="chain" id="PRO_5043483569" description="G-protein coupled receptors family 2 profile 2 domain-containing protein" evidence="6">
    <location>
        <begin position="26"/>
        <end position="711"/>
    </location>
</feature>
<evidence type="ECO:0000256" key="1">
    <source>
        <dbReference type="ARBA" id="ARBA00004141"/>
    </source>
</evidence>
<dbReference type="GO" id="GO:0004930">
    <property type="term" value="F:G protein-coupled receptor activity"/>
    <property type="evidence" value="ECO:0007669"/>
    <property type="project" value="InterPro"/>
</dbReference>
<keyword evidence="4 5" id="KW-0472">Membrane</keyword>
<feature type="transmembrane region" description="Helical" evidence="5">
    <location>
        <begin position="409"/>
        <end position="432"/>
    </location>
</feature>
<dbReference type="InterPro" id="IPR052808">
    <property type="entry name" value="GPCR_Mth-like"/>
</dbReference>
<proteinExistence type="predicted"/>
<feature type="transmembrane region" description="Helical" evidence="5">
    <location>
        <begin position="475"/>
        <end position="500"/>
    </location>
</feature>
<keyword evidence="9" id="KW-1185">Reference proteome</keyword>
<dbReference type="Gene3D" id="1.20.1070.10">
    <property type="entry name" value="Rhodopsin 7-helix transmembrane proteins"/>
    <property type="match status" value="1"/>
</dbReference>
<dbReference type="EMBL" id="CAXKWB010000242">
    <property type="protein sequence ID" value="CAL4059968.1"/>
    <property type="molecule type" value="Genomic_DNA"/>
</dbReference>
<dbReference type="InterPro" id="IPR017981">
    <property type="entry name" value="GPCR_2-like_7TM"/>
</dbReference>
<evidence type="ECO:0000256" key="5">
    <source>
        <dbReference type="SAM" id="Phobius"/>
    </source>
</evidence>
<dbReference type="CDD" id="cd15039">
    <property type="entry name" value="7tmB3_Methuselah-like"/>
    <property type="match status" value="1"/>
</dbReference>
<feature type="transmembrane region" description="Helical" evidence="5">
    <location>
        <begin position="659"/>
        <end position="679"/>
    </location>
</feature>
<evidence type="ECO:0000256" key="6">
    <source>
        <dbReference type="SAM" id="SignalP"/>
    </source>
</evidence>
<comment type="caution">
    <text evidence="8">The sequence shown here is derived from an EMBL/GenBank/DDBJ whole genome shotgun (WGS) entry which is preliminary data.</text>
</comment>
<evidence type="ECO:0000259" key="7">
    <source>
        <dbReference type="PROSITE" id="PS50261"/>
    </source>
</evidence>
<evidence type="ECO:0000256" key="2">
    <source>
        <dbReference type="ARBA" id="ARBA00022692"/>
    </source>
</evidence>
<feature type="domain" description="G-protein coupled receptors family 2 profile 2" evidence="7">
    <location>
        <begin position="407"/>
        <end position="680"/>
    </location>
</feature>
<feature type="transmembrane region" description="Helical" evidence="5">
    <location>
        <begin position="630"/>
        <end position="647"/>
    </location>
</feature>
<dbReference type="PANTHER" id="PTHR46953:SF1">
    <property type="entry name" value="G-PROTEIN COUPLED RECEPTOR MTH-LIKE 1-RELATED"/>
    <property type="match status" value="1"/>
</dbReference>
<dbReference type="Proteomes" id="UP001497623">
    <property type="component" value="Unassembled WGS sequence"/>
</dbReference>
<feature type="transmembrane region" description="Helical" evidence="5">
    <location>
        <begin position="521"/>
        <end position="543"/>
    </location>
</feature>
<sequence length="711" mass="79498">MSTMVYIGKLLWTILLMCSFKENGALDISDESVTTTNNPATKTTTTTMTPLNITHNTLVLCQCGPGYAMNDTGQCQIWVNGTTVPMTPSPGKEMQHVDTTELDVTVREPQCEYHQVDLQEDQFILRPRGDLVVTKGDLRGLRVADYCVHYQQSEGQLNVTAQGCVSVPDIPRCCPQGLHMINGECASATASNPFNPPLAVGPHGEEYLAGASFPWPERKEHFNIPSCETGYVMKKIELDGQKAYLMALPQGVYLTWIQESDERQHSKTPEYCVDASGDNGTYYANTCHKELDIYCKNKLCTQKCCQKGQALSTIARGCVPSDLPFEPLFPIPPSSMSIIHDYPDCTDIIDINLNNSELLKDGTLKYGGDIYPFKKFCTDNFVREGSVSPGALACITEIQKTLWHDVREVLYPVCHGISCIFVLLLFLLVACIPKLRKEDGRYQLFHAASLLVAFSVSLTLNLLSPLGYLGDGACITLAFVMQFAFLSAFFWLNMMCFDVFRLFRNLVKNMSTPSSVATWKYMLYGLGGPLTITMITILIQFVAPNDGSIPGLMHPGIGEGRCWFKSNKELWLFFYGPITVLFLLNFIFLGMTYYYVRIVRGDYKSAKDPCGYTIASAETAIKYDFYTTHMITYCSLIGQYLAMTSLVTCKLRSVDGLMAVTDIINGLQGVLLFIVFFYPKHKRALLMEKLSNAFQIRNDENDKEAIIDKSK</sequence>
<dbReference type="Pfam" id="PF00002">
    <property type="entry name" value="7tm_2"/>
    <property type="match status" value="1"/>
</dbReference>
<dbReference type="InterPro" id="IPR000832">
    <property type="entry name" value="GPCR_2_secretin-like"/>
</dbReference>
<accession>A0AAV2PKT7</accession>
<name>A0AAV2PKT7_MEGNR</name>
<evidence type="ECO:0000256" key="4">
    <source>
        <dbReference type="ARBA" id="ARBA00023136"/>
    </source>
</evidence>
<reference evidence="8 9" key="1">
    <citation type="submission" date="2024-05" db="EMBL/GenBank/DDBJ databases">
        <authorList>
            <person name="Wallberg A."/>
        </authorList>
    </citation>
    <scope>NUCLEOTIDE SEQUENCE [LARGE SCALE GENOMIC DNA]</scope>
</reference>
<feature type="transmembrane region" description="Helical" evidence="5">
    <location>
        <begin position="444"/>
        <end position="463"/>
    </location>
</feature>
<evidence type="ECO:0000313" key="9">
    <source>
        <dbReference type="Proteomes" id="UP001497623"/>
    </source>
</evidence>
<evidence type="ECO:0000256" key="3">
    <source>
        <dbReference type="ARBA" id="ARBA00022989"/>
    </source>
</evidence>
<dbReference type="PROSITE" id="PS50261">
    <property type="entry name" value="G_PROTEIN_RECEP_F2_4"/>
    <property type="match status" value="1"/>
</dbReference>
<keyword evidence="3 5" id="KW-1133">Transmembrane helix</keyword>
<keyword evidence="6" id="KW-0732">Signal</keyword>
<dbReference type="GO" id="GO:0016020">
    <property type="term" value="C:membrane"/>
    <property type="evidence" value="ECO:0007669"/>
    <property type="project" value="UniProtKB-SubCell"/>
</dbReference>
<gene>
    <name evidence="8" type="ORF">MNOR_LOCUS978</name>
</gene>
<keyword evidence="2 5" id="KW-0812">Transmembrane</keyword>
<dbReference type="AlphaFoldDB" id="A0AAV2PKT7"/>
<dbReference type="PANTHER" id="PTHR46953">
    <property type="entry name" value="G-PROTEIN COUPLED RECEPTOR MTH-LIKE 1-RELATED"/>
    <property type="match status" value="1"/>
</dbReference>